<keyword evidence="7" id="KW-0255">Endonuclease</keyword>
<dbReference type="Proteomes" id="UP000199405">
    <property type="component" value="Unassembled WGS sequence"/>
</dbReference>
<dbReference type="RefSeq" id="WP_217493427.1">
    <property type="nucleotide sequence ID" value="NZ_FMCQ01000004.1"/>
</dbReference>
<evidence type="ECO:0000313" key="8">
    <source>
        <dbReference type="Proteomes" id="UP000199405"/>
    </source>
</evidence>
<protein>
    <submittedName>
        <fullName evidence="7">Restriction endonuclease S subunit</fullName>
    </submittedName>
</protein>
<organism evidence="7 8">
    <name type="scientific">Micromonospora tulbaghiae</name>
    <dbReference type="NCBI Taxonomy" id="479978"/>
    <lineage>
        <taxon>Bacteria</taxon>
        <taxon>Bacillati</taxon>
        <taxon>Actinomycetota</taxon>
        <taxon>Actinomycetes</taxon>
        <taxon>Micromonosporales</taxon>
        <taxon>Micromonosporaceae</taxon>
        <taxon>Micromonospora</taxon>
    </lineage>
</organism>
<evidence type="ECO:0000256" key="2">
    <source>
        <dbReference type="ARBA" id="ARBA00022747"/>
    </source>
</evidence>
<accession>A0ABY0KLQ3</accession>
<keyword evidence="7" id="KW-0378">Hydrolase</keyword>
<dbReference type="CDD" id="cd17253">
    <property type="entry name" value="RMtype1_S_Eco933I-TRD2-CR2_like"/>
    <property type="match status" value="1"/>
</dbReference>
<feature type="compositionally biased region" description="Polar residues" evidence="5">
    <location>
        <begin position="457"/>
        <end position="468"/>
    </location>
</feature>
<feature type="domain" description="Type I restriction modification DNA specificity" evidence="6">
    <location>
        <begin position="11"/>
        <end position="175"/>
    </location>
</feature>
<dbReference type="EMBL" id="FMCQ01000004">
    <property type="protein sequence ID" value="SCE87972.1"/>
    <property type="molecule type" value="Genomic_DNA"/>
</dbReference>
<dbReference type="PANTHER" id="PTHR43140:SF1">
    <property type="entry name" value="TYPE I RESTRICTION ENZYME ECOKI SPECIFICITY SUBUNIT"/>
    <property type="match status" value="1"/>
</dbReference>
<comment type="similarity">
    <text evidence="1">Belongs to the type-I restriction system S methylase family.</text>
</comment>
<evidence type="ECO:0000313" key="7">
    <source>
        <dbReference type="EMBL" id="SCE87972.1"/>
    </source>
</evidence>
<dbReference type="CDD" id="cd17261">
    <property type="entry name" value="RMtype1_S_EcoKI-TRD2-CR2_like"/>
    <property type="match status" value="1"/>
</dbReference>
<dbReference type="GeneID" id="93473711"/>
<keyword evidence="7" id="KW-0540">Nuclease</keyword>
<sequence>MTHPFDIPASWAWTTLGEIADVVGGVTKDAKRQEDPSFVEVPYLRVANVQRGYLDLSNVLSIRVPPQKAVALKLSRGDVLLNEGGDRNKLGRGWVWDEQIEDCIHQNHVFRARIRQRVLEPRLLAHFANGIGQRWFEQNGLQSVNLASISLATMKRFPVPVPPLGEQGRIIAALEERLSRLASAESSVRSALRRLSVLRAAAVTQLVDASDAPLRGLISLLDGKMINGKSVPTQPGGFPVLRLTALQDGLVDLGQSKEGAWDAAAAAPYLVRRGDFLVGRGNGSIHLVGRGALVASDPYPVAFPDTMIRVRTDSTKIRQEYLAIIWNSRYVRRQIESKVRTTAGIYKINQSLLGEIQIPVPQLGEQDEIVSRWRSTASAIDRLSGSVRVAARRASSLRSSVLTQAFVGRLVPQDPEDEPASELLARIQAERATAAPKQKARATRTRKELAAPPTRVTGDNYQQEALPL</sequence>
<name>A0ABY0KLQ3_9ACTN</name>
<dbReference type="GO" id="GO:0004519">
    <property type="term" value="F:endonuclease activity"/>
    <property type="evidence" value="ECO:0007669"/>
    <property type="project" value="UniProtKB-KW"/>
</dbReference>
<dbReference type="Pfam" id="PF01420">
    <property type="entry name" value="Methylase_S"/>
    <property type="match status" value="1"/>
</dbReference>
<dbReference type="InterPro" id="IPR051212">
    <property type="entry name" value="Type-I_RE_S_subunit"/>
</dbReference>
<comment type="subunit">
    <text evidence="4">The methyltransferase is composed of M and S polypeptides.</text>
</comment>
<dbReference type="PANTHER" id="PTHR43140">
    <property type="entry name" value="TYPE-1 RESTRICTION ENZYME ECOKI SPECIFICITY PROTEIN"/>
    <property type="match status" value="1"/>
</dbReference>
<feature type="region of interest" description="Disordered" evidence="5">
    <location>
        <begin position="431"/>
        <end position="468"/>
    </location>
</feature>
<dbReference type="Gene3D" id="3.90.220.20">
    <property type="entry name" value="DNA methylase specificity domains"/>
    <property type="match status" value="2"/>
</dbReference>
<keyword evidence="2" id="KW-0680">Restriction system</keyword>
<dbReference type="InterPro" id="IPR044946">
    <property type="entry name" value="Restrct_endonuc_typeI_TRD_sf"/>
</dbReference>
<evidence type="ECO:0000256" key="4">
    <source>
        <dbReference type="ARBA" id="ARBA00038652"/>
    </source>
</evidence>
<proteinExistence type="inferred from homology"/>
<evidence type="ECO:0000256" key="1">
    <source>
        <dbReference type="ARBA" id="ARBA00010923"/>
    </source>
</evidence>
<evidence type="ECO:0000259" key="6">
    <source>
        <dbReference type="Pfam" id="PF01420"/>
    </source>
</evidence>
<evidence type="ECO:0000256" key="5">
    <source>
        <dbReference type="SAM" id="MobiDB-lite"/>
    </source>
</evidence>
<keyword evidence="8" id="KW-1185">Reference proteome</keyword>
<reference evidence="7 8" key="1">
    <citation type="submission" date="2016-06" db="EMBL/GenBank/DDBJ databases">
        <authorList>
            <person name="Varghese N."/>
            <person name="Submissions Spin"/>
        </authorList>
    </citation>
    <scope>NUCLEOTIDE SEQUENCE [LARGE SCALE GENOMIC DNA]</scope>
    <source>
        <strain evidence="7 8">DSM 45142</strain>
    </source>
</reference>
<keyword evidence="3" id="KW-0238">DNA-binding</keyword>
<dbReference type="SUPFAM" id="SSF116734">
    <property type="entry name" value="DNA methylase specificity domain"/>
    <property type="match status" value="2"/>
</dbReference>
<comment type="caution">
    <text evidence="7">The sequence shown here is derived from an EMBL/GenBank/DDBJ whole genome shotgun (WGS) entry which is preliminary data.</text>
</comment>
<evidence type="ECO:0000256" key="3">
    <source>
        <dbReference type="ARBA" id="ARBA00023125"/>
    </source>
</evidence>
<gene>
    <name evidence="7" type="ORF">GA0070562_3673</name>
</gene>
<dbReference type="InterPro" id="IPR000055">
    <property type="entry name" value="Restrct_endonuc_typeI_TRD"/>
</dbReference>